<dbReference type="HOGENOM" id="CLU_3051198_0_0_1"/>
<accession>A0A0C3EM19</accession>
<sequence length="54" mass="6058">MVSPTRCIRLYVKSPGQNNFVALVTDHELRRIKSISDHFDRPVSTRSSSATLGL</sequence>
<name>A0A0C3EM19_PILCF</name>
<proteinExistence type="predicted"/>
<protein>
    <submittedName>
        <fullName evidence="1">Uncharacterized protein</fullName>
    </submittedName>
</protein>
<organism evidence="1 2">
    <name type="scientific">Piloderma croceum (strain F 1598)</name>
    <dbReference type="NCBI Taxonomy" id="765440"/>
    <lineage>
        <taxon>Eukaryota</taxon>
        <taxon>Fungi</taxon>
        <taxon>Dikarya</taxon>
        <taxon>Basidiomycota</taxon>
        <taxon>Agaricomycotina</taxon>
        <taxon>Agaricomycetes</taxon>
        <taxon>Agaricomycetidae</taxon>
        <taxon>Atheliales</taxon>
        <taxon>Atheliaceae</taxon>
        <taxon>Piloderma</taxon>
    </lineage>
</organism>
<dbReference type="EMBL" id="KN833078">
    <property type="protein sequence ID" value="KIM73610.1"/>
    <property type="molecule type" value="Genomic_DNA"/>
</dbReference>
<dbReference type="Proteomes" id="UP000054166">
    <property type="component" value="Unassembled WGS sequence"/>
</dbReference>
<gene>
    <name evidence="1" type="ORF">PILCRDRAFT_724524</name>
</gene>
<dbReference type="AlphaFoldDB" id="A0A0C3EM19"/>
<evidence type="ECO:0000313" key="1">
    <source>
        <dbReference type="EMBL" id="KIM73610.1"/>
    </source>
</evidence>
<keyword evidence="2" id="KW-1185">Reference proteome</keyword>
<dbReference type="InParanoid" id="A0A0C3EM19"/>
<evidence type="ECO:0000313" key="2">
    <source>
        <dbReference type="Proteomes" id="UP000054166"/>
    </source>
</evidence>
<reference evidence="1 2" key="1">
    <citation type="submission" date="2014-04" db="EMBL/GenBank/DDBJ databases">
        <authorList>
            <consortium name="DOE Joint Genome Institute"/>
            <person name="Kuo A."/>
            <person name="Tarkka M."/>
            <person name="Buscot F."/>
            <person name="Kohler A."/>
            <person name="Nagy L.G."/>
            <person name="Floudas D."/>
            <person name="Copeland A."/>
            <person name="Barry K.W."/>
            <person name="Cichocki N."/>
            <person name="Veneault-Fourrey C."/>
            <person name="LaButti K."/>
            <person name="Lindquist E.A."/>
            <person name="Lipzen A."/>
            <person name="Lundell T."/>
            <person name="Morin E."/>
            <person name="Murat C."/>
            <person name="Sun H."/>
            <person name="Tunlid A."/>
            <person name="Henrissat B."/>
            <person name="Grigoriev I.V."/>
            <person name="Hibbett D.S."/>
            <person name="Martin F."/>
            <person name="Nordberg H.P."/>
            <person name="Cantor M.N."/>
            <person name="Hua S.X."/>
        </authorList>
    </citation>
    <scope>NUCLEOTIDE SEQUENCE [LARGE SCALE GENOMIC DNA]</scope>
    <source>
        <strain evidence="1 2">F 1598</strain>
    </source>
</reference>
<reference evidence="2" key="2">
    <citation type="submission" date="2015-01" db="EMBL/GenBank/DDBJ databases">
        <title>Evolutionary Origins and Diversification of the Mycorrhizal Mutualists.</title>
        <authorList>
            <consortium name="DOE Joint Genome Institute"/>
            <consortium name="Mycorrhizal Genomics Consortium"/>
            <person name="Kohler A."/>
            <person name="Kuo A."/>
            <person name="Nagy L.G."/>
            <person name="Floudas D."/>
            <person name="Copeland A."/>
            <person name="Barry K.W."/>
            <person name="Cichocki N."/>
            <person name="Veneault-Fourrey C."/>
            <person name="LaButti K."/>
            <person name="Lindquist E.A."/>
            <person name="Lipzen A."/>
            <person name="Lundell T."/>
            <person name="Morin E."/>
            <person name="Murat C."/>
            <person name="Riley R."/>
            <person name="Ohm R."/>
            <person name="Sun H."/>
            <person name="Tunlid A."/>
            <person name="Henrissat B."/>
            <person name="Grigoriev I.V."/>
            <person name="Hibbett D.S."/>
            <person name="Martin F."/>
        </authorList>
    </citation>
    <scope>NUCLEOTIDE SEQUENCE [LARGE SCALE GENOMIC DNA]</scope>
    <source>
        <strain evidence="2">F 1598</strain>
    </source>
</reference>